<dbReference type="Pfam" id="PF03693">
    <property type="entry name" value="ParD_antitoxin"/>
    <property type="match status" value="1"/>
</dbReference>
<dbReference type="PANTHER" id="PTHR36582:SF2">
    <property type="entry name" value="ANTITOXIN PARD"/>
    <property type="match status" value="1"/>
</dbReference>
<comment type="function">
    <text evidence="4">Antitoxin component of a type II toxin-antitoxin (TA) system. Neutralizes the effect of toxin ParE.</text>
</comment>
<evidence type="ECO:0000256" key="2">
    <source>
        <dbReference type="ARBA" id="ARBA00017940"/>
    </source>
</evidence>
<dbReference type="CDD" id="cd22231">
    <property type="entry name" value="RHH_NikR_HicB-like"/>
    <property type="match status" value="1"/>
</dbReference>
<accession>A0A0J8VSP1</accession>
<name>A0A0J8VSP1_9ENTR</name>
<dbReference type="PATRIC" id="fig|1656095.3.peg.588"/>
<dbReference type="EMBL" id="LFEJ01000010">
    <property type="protein sequence ID" value="KMV35535.1"/>
    <property type="molecule type" value="Genomic_DNA"/>
</dbReference>
<dbReference type="NCBIfam" id="TIGR02606">
    <property type="entry name" value="antidote_CC2985"/>
    <property type="match status" value="1"/>
</dbReference>
<evidence type="ECO:0000256" key="3">
    <source>
        <dbReference type="ARBA" id="ARBA00022649"/>
    </source>
</evidence>
<reference evidence="5 6" key="1">
    <citation type="submission" date="2015-06" db="EMBL/GenBank/DDBJ databases">
        <title>Genome sequencing of Cronobacter sp. strain DJ34 isolated from petroleum contaminated sludge of Duliajan Oil Fields, Assam, India.</title>
        <authorList>
            <person name="Pal S."/>
            <person name="Banerjee T.D."/>
            <person name="Roy A."/>
            <person name="Sar P."/>
            <person name="Kazy S.K."/>
        </authorList>
    </citation>
    <scope>NUCLEOTIDE SEQUENCE [LARGE SCALE GENOMIC DNA]</scope>
    <source>
        <strain evidence="5 6">DJ34</strain>
    </source>
</reference>
<dbReference type="InterPro" id="IPR038296">
    <property type="entry name" value="ParD_sf"/>
</dbReference>
<evidence type="ECO:0000256" key="4">
    <source>
        <dbReference type="ARBA" id="ARBA00037106"/>
    </source>
</evidence>
<keyword evidence="3" id="KW-1277">Toxin-antitoxin system</keyword>
<dbReference type="AlphaFoldDB" id="A0A0J8VSP1"/>
<dbReference type="InterPro" id="IPR010985">
    <property type="entry name" value="Ribbon_hlx_hlx"/>
</dbReference>
<evidence type="ECO:0000313" key="6">
    <source>
        <dbReference type="Proteomes" id="UP000037315"/>
    </source>
</evidence>
<dbReference type="InterPro" id="IPR022789">
    <property type="entry name" value="ParD"/>
</dbReference>
<dbReference type="SUPFAM" id="SSF47598">
    <property type="entry name" value="Ribbon-helix-helix"/>
    <property type="match status" value="1"/>
</dbReference>
<protein>
    <recommendedName>
        <fullName evidence="2">Antitoxin ParD</fullName>
    </recommendedName>
</protein>
<proteinExistence type="inferred from homology"/>
<dbReference type="Gene3D" id="6.10.10.120">
    <property type="entry name" value="Antitoxin ParD1-like"/>
    <property type="match status" value="1"/>
</dbReference>
<dbReference type="PANTHER" id="PTHR36582">
    <property type="entry name" value="ANTITOXIN PARD"/>
    <property type="match status" value="1"/>
</dbReference>
<comment type="similarity">
    <text evidence="1">Belongs to the ParD antitoxin family.</text>
</comment>
<dbReference type="OrthoDB" id="9815501at2"/>
<keyword evidence="6" id="KW-1185">Reference proteome</keyword>
<evidence type="ECO:0000313" key="5">
    <source>
        <dbReference type="EMBL" id="KMV35535.1"/>
    </source>
</evidence>
<sequence>MARTMTVDLGDELRDFVESLIAAGDYRTQSEVIRDSLRLLREKQAGSRLAQLREQLAEGVNSGEPQEWKQDAFLDYLKARVRRNNEEAD</sequence>
<comment type="caution">
    <text evidence="5">The sequence shown here is derived from an EMBL/GenBank/DDBJ whole genome shotgun (WGS) entry which is preliminary data.</text>
</comment>
<organism evidence="5 6">
    <name type="scientific">Franconibacter pulveris</name>
    <dbReference type="NCBI Taxonomy" id="435910"/>
    <lineage>
        <taxon>Bacteria</taxon>
        <taxon>Pseudomonadati</taxon>
        <taxon>Pseudomonadota</taxon>
        <taxon>Gammaproteobacteria</taxon>
        <taxon>Enterobacterales</taxon>
        <taxon>Enterobacteriaceae</taxon>
        <taxon>Franconibacter</taxon>
    </lineage>
</organism>
<gene>
    <name evidence="5" type="ORF">ACH50_06425</name>
</gene>
<dbReference type="Proteomes" id="UP000037315">
    <property type="component" value="Unassembled WGS sequence"/>
</dbReference>
<dbReference type="GO" id="GO:0006355">
    <property type="term" value="P:regulation of DNA-templated transcription"/>
    <property type="evidence" value="ECO:0007669"/>
    <property type="project" value="InterPro"/>
</dbReference>
<evidence type="ECO:0000256" key="1">
    <source>
        <dbReference type="ARBA" id="ARBA00008580"/>
    </source>
</evidence>
<dbReference type="RefSeq" id="WP_024556764.1">
    <property type="nucleotide sequence ID" value="NZ_LFEJ01000010.1"/>
</dbReference>